<dbReference type="PRINTS" id="PR00765">
    <property type="entry name" value="CRBOXYPTASEA"/>
</dbReference>
<dbReference type="Gene3D" id="2.60.40.1120">
    <property type="entry name" value="Carboxypeptidase-like, regulatory domain"/>
    <property type="match status" value="1"/>
</dbReference>
<evidence type="ECO:0000256" key="4">
    <source>
        <dbReference type="SAM" id="SignalP"/>
    </source>
</evidence>
<dbReference type="InterPro" id="IPR000834">
    <property type="entry name" value="Peptidase_M14"/>
</dbReference>
<dbReference type="GO" id="GO:0005615">
    <property type="term" value="C:extracellular space"/>
    <property type="evidence" value="ECO:0007669"/>
    <property type="project" value="TreeGrafter"/>
</dbReference>
<dbReference type="GO" id="GO:0016485">
    <property type="term" value="P:protein processing"/>
    <property type="evidence" value="ECO:0007669"/>
    <property type="project" value="TreeGrafter"/>
</dbReference>
<dbReference type="AlphaFoldDB" id="A0AA88IF13"/>
<gene>
    <name evidence="6" type="ORF">QYM36_005238</name>
</gene>
<dbReference type="GO" id="GO:0006518">
    <property type="term" value="P:peptide metabolic process"/>
    <property type="evidence" value="ECO:0007669"/>
    <property type="project" value="TreeGrafter"/>
</dbReference>
<dbReference type="PROSITE" id="PS52035">
    <property type="entry name" value="PEPTIDASE_M14"/>
    <property type="match status" value="1"/>
</dbReference>
<dbReference type="InterPro" id="IPR008969">
    <property type="entry name" value="CarboxyPept-like_regulatory"/>
</dbReference>
<proteinExistence type="inferred from homology"/>
<feature type="signal peptide" evidence="4">
    <location>
        <begin position="1"/>
        <end position="16"/>
    </location>
</feature>
<evidence type="ECO:0000256" key="3">
    <source>
        <dbReference type="PROSITE-ProRule" id="PRU01379"/>
    </source>
</evidence>
<dbReference type="EMBL" id="JAVRJZ010000008">
    <property type="protein sequence ID" value="KAK2719687.1"/>
    <property type="molecule type" value="Genomic_DNA"/>
</dbReference>
<dbReference type="Proteomes" id="UP001187531">
    <property type="component" value="Unassembled WGS sequence"/>
</dbReference>
<feature type="domain" description="Peptidase M14" evidence="5">
    <location>
        <begin position="76"/>
        <end position="383"/>
    </location>
</feature>
<dbReference type="Gene3D" id="3.40.630.10">
    <property type="entry name" value="Zn peptidases"/>
    <property type="match status" value="1"/>
</dbReference>
<dbReference type="SUPFAM" id="SSF49464">
    <property type="entry name" value="Carboxypeptidase regulatory domain-like"/>
    <property type="match status" value="1"/>
</dbReference>
<evidence type="ECO:0000313" key="7">
    <source>
        <dbReference type="Proteomes" id="UP001187531"/>
    </source>
</evidence>
<organism evidence="6 7">
    <name type="scientific">Artemia franciscana</name>
    <name type="common">Brine shrimp</name>
    <name type="synonym">Artemia sanfranciscana</name>
    <dbReference type="NCBI Taxonomy" id="6661"/>
    <lineage>
        <taxon>Eukaryota</taxon>
        <taxon>Metazoa</taxon>
        <taxon>Ecdysozoa</taxon>
        <taxon>Arthropoda</taxon>
        <taxon>Crustacea</taxon>
        <taxon>Branchiopoda</taxon>
        <taxon>Anostraca</taxon>
        <taxon>Artemiidae</taxon>
        <taxon>Artemia</taxon>
    </lineage>
</organism>
<protein>
    <recommendedName>
        <fullName evidence="5">Peptidase M14 domain-containing protein</fullName>
    </recommendedName>
</protein>
<dbReference type="InterPro" id="IPR050753">
    <property type="entry name" value="Peptidase_M14_domain"/>
</dbReference>
<comment type="similarity">
    <text evidence="1 3">Belongs to the peptidase M14 family.</text>
</comment>
<dbReference type="PANTHER" id="PTHR11532">
    <property type="entry name" value="PROTEASE M14 CARBOXYPEPTIDASE"/>
    <property type="match status" value="1"/>
</dbReference>
<feature type="chain" id="PRO_5041705444" description="Peptidase M14 domain-containing protein" evidence="4">
    <location>
        <begin position="17"/>
        <end position="545"/>
    </location>
</feature>
<dbReference type="CDD" id="cd11308">
    <property type="entry name" value="Peptidase_M14NE-CP-C_like"/>
    <property type="match status" value="1"/>
</dbReference>
<dbReference type="Pfam" id="PF13620">
    <property type="entry name" value="CarboxypepD_reg"/>
    <property type="match status" value="1"/>
</dbReference>
<name>A0AA88IF13_ARTSF</name>
<dbReference type="SMART" id="SM00631">
    <property type="entry name" value="Zn_pept"/>
    <property type="match status" value="1"/>
</dbReference>
<evidence type="ECO:0000313" key="6">
    <source>
        <dbReference type="EMBL" id="KAK2719687.1"/>
    </source>
</evidence>
<dbReference type="SUPFAM" id="SSF53187">
    <property type="entry name" value="Zn-dependent exopeptidases"/>
    <property type="match status" value="1"/>
</dbReference>
<sequence length="545" mass="61206">MKRVWLLLTYVQLGYGIQVSPTYAPPIVEVPAPTDLEIIEKVKEITEQFSLSLQEEATTAKPLLGKKSNKVKVDFKYHSHDEFTELLKYINITFPRLTHLYSIGKSIEGRDLWAIAIGPIPRRHVLGRPEVKLIGNILGNEPITKELLLQLISFLVNSYQSNSGVRSLLNKMRLHVLPSMNPDGAEKYHNSNVTMCRGPTEGRKNAADVDLNRSFPHIFGKTPKSGPAPERDAIQKWMEEIPFVMSISFRSGAVVATYPYDSASFEDRKHAAVFSAGNIESLTPDDDMFRHLASTYATNHDSMFLGRPCNIDGRTTDLGFPNGTINGASWQVMKGSMQDYNYAKHGILEITAYISCCKYIEPHDIEKVWLDNRNALQLILAEVNRGVRGFVKNTDGMPVPNATAYIIGRETANFSTTAHGEFWRLLLPGYYTIEFKAEGYELAIIPFIVEEEKPLVLNITMKTVSVSTTLIENSTYVESTKYTEIVGDGYYFGDGEISTSTRLVPYENILLVYTRQEKDFTSDGAPSRALNVVFIVVFLSATWLL</sequence>
<comment type="caution">
    <text evidence="6">The sequence shown here is derived from an EMBL/GenBank/DDBJ whole genome shotgun (WGS) entry which is preliminary data.</text>
</comment>
<dbReference type="PANTHER" id="PTHR11532:SF84">
    <property type="entry name" value="CARBOXYPEPTIDASE M"/>
    <property type="match status" value="1"/>
</dbReference>
<reference evidence="6" key="1">
    <citation type="submission" date="2023-07" db="EMBL/GenBank/DDBJ databases">
        <title>Chromosome-level genome assembly of Artemia franciscana.</title>
        <authorList>
            <person name="Jo E."/>
        </authorList>
    </citation>
    <scope>NUCLEOTIDE SEQUENCE</scope>
    <source>
        <tissue evidence="6">Whole body</tissue>
    </source>
</reference>
<keyword evidence="2" id="KW-0325">Glycoprotein</keyword>
<evidence type="ECO:0000256" key="1">
    <source>
        <dbReference type="ARBA" id="ARBA00005988"/>
    </source>
</evidence>
<comment type="caution">
    <text evidence="3">Lacks conserved residue(s) required for the propagation of feature annotation.</text>
</comment>
<dbReference type="Pfam" id="PF00246">
    <property type="entry name" value="Peptidase_M14"/>
    <property type="match status" value="1"/>
</dbReference>
<evidence type="ECO:0000259" key="5">
    <source>
        <dbReference type="PROSITE" id="PS52035"/>
    </source>
</evidence>
<dbReference type="GO" id="GO:0004181">
    <property type="term" value="F:metallocarboxypeptidase activity"/>
    <property type="evidence" value="ECO:0007669"/>
    <property type="project" value="InterPro"/>
</dbReference>
<evidence type="ECO:0000256" key="2">
    <source>
        <dbReference type="ARBA" id="ARBA00023180"/>
    </source>
</evidence>
<keyword evidence="7" id="KW-1185">Reference proteome</keyword>
<accession>A0AA88IF13</accession>
<dbReference type="GO" id="GO:0008270">
    <property type="term" value="F:zinc ion binding"/>
    <property type="evidence" value="ECO:0007669"/>
    <property type="project" value="InterPro"/>
</dbReference>
<keyword evidence="4" id="KW-0732">Signal</keyword>